<dbReference type="Proteomes" id="UP000254938">
    <property type="component" value="Unassembled WGS sequence"/>
</dbReference>
<name>A0A377TGZ1_KLEPN</name>
<dbReference type="PANTHER" id="PTHR43709">
    <property type="entry name" value="ACONITATE ISOMERASE-RELATED"/>
    <property type="match status" value="1"/>
</dbReference>
<evidence type="ECO:0000256" key="2">
    <source>
        <dbReference type="ARBA" id="ARBA00023235"/>
    </source>
</evidence>
<dbReference type="GO" id="GO:0050100">
    <property type="term" value="F:methylitaconate delta-isomerase activity"/>
    <property type="evidence" value="ECO:0007669"/>
    <property type="project" value="UniProtKB-EC"/>
</dbReference>
<dbReference type="SUPFAM" id="SSF54506">
    <property type="entry name" value="Diaminopimelate epimerase-like"/>
    <property type="match status" value="1"/>
</dbReference>
<dbReference type="InterPro" id="IPR007400">
    <property type="entry name" value="PrpF-like"/>
</dbReference>
<protein>
    <submittedName>
        <fullName evidence="3">FldA protein</fullName>
        <ecNumber evidence="3">5.3.3.6</ecNumber>
    </submittedName>
</protein>
<comment type="similarity">
    <text evidence="1">Belongs to the PrpF family.</text>
</comment>
<evidence type="ECO:0000313" key="4">
    <source>
        <dbReference type="Proteomes" id="UP000254938"/>
    </source>
</evidence>
<evidence type="ECO:0000313" key="3">
    <source>
        <dbReference type="EMBL" id="STS78933.1"/>
    </source>
</evidence>
<proteinExistence type="inferred from homology"/>
<gene>
    <name evidence="3" type="primary">mii_1</name>
    <name evidence="3" type="ORF">NCTC9140_00569</name>
</gene>
<organism evidence="3 4">
    <name type="scientific">Klebsiella pneumoniae</name>
    <dbReference type="NCBI Taxonomy" id="573"/>
    <lineage>
        <taxon>Bacteria</taxon>
        <taxon>Pseudomonadati</taxon>
        <taxon>Pseudomonadota</taxon>
        <taxon>Gammaproteobacteria</taxon>
        <taxon>Enterobacterales</taxon>
        <taxon>Enterobacteriaceae</taxon>
        <taxon>Klebsiella/Raoultella group</taxon>
        <taxon>Klebsiella</taxon>
        <taxon>Klebsiella pneumoniae complex</taxon>
    </lineage>
</organism>
<reference evidence="3 4" key="1">
    <citation type="submission" date="2018-06" db="EMBL/GenBank/DDBJ databases">
        <authorList>
            <consortium name="Pathogen Informatics"/>
            <person name="Doyle S."/>
        </authorList>
    </citation>
    <scope>NUCLEOTIDE SEQUENCE [LARGE SCALE GENOMIC DNA]</scope>
    <source>
        <strain evidence="3 4">NCTC9140</strain>
    </source>
</reference>
<accession>A0A377TGZ1</accession>
<dbReference type="EC" id="5.3.3.6" evidence="3"/>
<sequence length="179" mass="19008">MTVFDGVEVTCIDNGMPAILLRACDLGCTGYETREQLDNDDALKRRLESIRLQAGPLMQLGDVSQRTVPKMTLIAEPRHGGAISSRTFIPHRCHASIGVFGAVSVASACLLPGSVAQGLAQVAPGDTPLLSVEHPTGEFSVTLQLDADGALAGCGLLRTARLLFAGEVFIPARVWPREE</sequence>
<dbReference type="AlphaFoldDB" id="A0A377TGZ1"/>
<keyword evidence="2 3" id="KW-0413">Isomerase</keyword>
<dbReference type="EMBL" id="UGKQ01000007">
    <property type="protein sequence ID" value="STS78933.1"/>
    <property type="molecule type" value="Genomic_DNA"/>
</dbReference>
<dbReference type="Gene3D" id="3.10.310.10">
    <property type="entry name" value="Diaminopimelate Epimerase, Chain A, domain 1"/>
    <property type="match status" value="1"/>
</dbReference>
<evidence type="ECO:0000256" key="1">
    <source>
        <dbReference type="ARBA" id="ARBA00007673"/>
    </source>
</evidence>
<dbReference type="Pfam" id="PF04303">
    <property type="entry name" value="PrpF"/>
    <property type="match status" value="1"/>
</dbReference>
<dbReference type="PANTHER" id="PTHR43709:SF3">
    <property type="entry name" value="ISOMERASE YBHH-RELATED"/>
    <property type="match status" value="1"/>
</dbReference>